<dbReference type="EMBL" id="BARV01006207">
    <property type="protein sequence ID" value="GAI09594.1"/>
    <property type="molecule type" value="Genomic_DNA"/>
</dbReference>
<sequence>PVLQRSLLLKLTKLRIKAWEAQIRSALGVLTAY</sequence>
<protein>
    <submittedName>
        <fullName evidence="1">Uncharacterized protein</fullName>
    </submittedName>
</protein>
<reference evidence="1" key="1">
    <citation type="journal article" date="2014" name="Front. Microbiol.">
        <title>High frequency of phylogenetically diverse reductive dehalogenase-homologous genes in deep subseafloor sedimentary metagenomes.</title>
        <authorList>
            <person name="Kawai M."/>
            <person name="Futagami T."/>
            <person name="Toyoda A."/>
            <person name="Takaki Y."/>
            <person name="Nishi S."/>
            <person name="Hori S."/>
            <person name="Arai W."/>
            <person name="Tsubouchi T."/>
            <person name="Morono Y."/>
            <person name="Uchiyama I."/>
            <person name="Ito T."/>
            <person name="Fujiyama A."/>
            <person name="Inagaki F."/>
            <person name="Takami H."/>
        </authorList>
    </citation>
    <scope>NUCLEOTIDE SEQUENCE</scope>
    <source>
        <strain evidence="1">Expedition CK06-06</strain>
    </source>
</reference>
<gene>
    <name evidence="1" type="ORF">S06H3_12704</name>
</gene>
<evidence type="ECO:0000313" key="1">
    <source>
        <dbReference type="EMBL" id="GAI09594.1"/>
    </source>
</evidence>
<name>X1MT77_9ZZZZ</name>
<dbReference type="AlphaFoldDB" id="X1MT77"/>
<accession>X1MT77</accession>
<feature type="non-terminal residue" evidence="1">
    <location>
        <position position="1"/>
    </location>
</feature>
<organism evidence="1">
    <name type="scientific">marine sediment metagenome</name>
    <dbReference type="NCBI Taxonomy" id="412755"/>
    <lineage>
        <taxon>unclassified sequences</taxon>
        <taxon>metagenomes</taxon>
        <taxon>ecological metagenomes</taxon>
    </lineage>
</organism>
<proteinExistence type="predicted"/>
<comment type="caution">
    <text evidence="1">The sequence shown here is derived from an EMBL/GenBank/DDBJ whole genome shotgun (WGS) entry which is preliminary data.</text>
</comment>